<gene>
    <name evidence="1" type="ordered locus">Clim_1682</name>
</gene>
<name>B3EE22_CHLL2</name>
<protein>
    <submittedName>
        <fullName evidence="1">Uncharacterized protein</fullName>
    </submittedName>
</protein>
<accession>B3EE22</accession>
<dbReference type="AlphaFoldDB" id="B3EE22"/>
<reference evidence="1 2" key="1">
    <citation type="submission" date="2008-05" db="EMBL/GenBank/DDBJ databases">
        <title>Complete sequence of Chlorobium limicola DSM 245.</title>
        <authorList>
            <consortium name="US DOE Joint Genome Institute"/>
            <person name="Lucas S."/>
            <person name="Copeland A."/>
            <person name="Lapidus A."/>
            <person name="Glavina del Rio T."/>
            <person name="Dalin E."/>
            <person name="Tice H."/>
            <person name="Bruce D."/>
            <person name="Goodwin L."/>
            <person name="Pitluck S."/>
            <person name="Schmutz J."/>
            <person name="Larimer F."/>
            <person name="Land M."/>
            <person name="Hauser L."/>
            <person name="Kyrpides N."/>
            <person name="Ovchinnikova G."/>
            <person name="Zhao F."/>
            <person name="Li T."/>
            <person name="Liu Z."/>
            <person name="Overmann J."/>
            <person name="Bryant D.A."/>
            <person name="Richardson P."/>
        </authorList>
    </citation>
    <scope>NUCLEOTIDE SEQUENCE [LARGE SCALE GENOMIC DNA]</scope>
    <source>
        <strain evidence="2">DSM 245 / NBRC 103803 / 6330</strain>
    </source>
</reference>
<dbReference type="HOGENOM" id="CLU_3214085_0_0_10"/>
<dbReference type="Proteomes" id="UP000008841">
    <property type="component" value="Chromosome"/>
</dbReference>
<organism evidence="1 2">
    <name type="scientific">Chlorobium limicola (strain DSM 245 / NBRC 103803 / 6330)</name>
    <dbReference type="NCBI Taxonomy" id="290315"/>
    <lineage>
        <taxon>Bacteria</taxon>
        <taxon>Pseudomonadati</taxon>
        <taxon>Chlorobiota</taxon>
        <taxon>Chlorobiia</taxon>
        <taxon>Chlorobiales</taxon>
        <taxon>Chlorobiaceae</taxon>
        <taxon>Chlorobium/Pelodictyon group</taxon>
        <taxon>Chlorobium</taxon>
    </lineage>
</organism>
<dbReference type="EMBL" id="CP001097">
    <property type="protein sequence ID" value="ACD90724.1"/>
    <property type="molecule type" value="Genomic_DNA"/>
</dbReference>
<proteinExistence type="predicted"/>
<sequence length="44" mass="5005">MLDFHMSNGFSTAFFNKLRFTADMADRLIPDRPADRNAMLIGKA</sequence>
<dbReference type="STRING" id="290315.Clim_1682"/>
<evidence type="ECO:0000313" key="2">
    <source>
        <dbReference type="Proteomes" id="UP000008841"/>
    </source>
</evidence>
<dbReference type="KEGG" id="cli:Clim_1682"/>
<evidence type="ECO:0000313" key="1">
    <source>
        <dbReference type="EMBL" id="ACD90724.1"/>
    </source>
</evidence>